<reference evidence="1 2" key="1">
    <citation type="submission" date="2024-02" db="EMBL/GenBank/DDBJ databases">
        <title>Lysobacter Genome Sequencing and Mining.</title>
        <authorList>
            <person name="Bierman J."/>
            <person name="Walker M.C."/>
        </authorList>
    </citation>
    <scope>NUCLEOTIDE SEQUENCE [LARGE SCALE GENOMIC DNA]</scope>
    <source>
        <strain evidence="1 2">PB6250</strain>
    </source>
</reference>
<comment type="caution">
    <text evidence="1">The sequence shown here is derived from an EMBL/GenBank/DDBJ whole genome shotgun (WGS) entry which is preliminary data.</text>
</comment>
<proteinExistence type="predicted"/>
<evidence type="ECO:0000313" key="2">
    <source>
        <dbReference type="Proteomes" id="UP001387215"/>
    </source>
</evidence>
<organism evidence="1 2">
    <name type="scientific">Lysobacter firmicutimachus</name>
    <dbReference type="NCBI Taxonomy" id="1792846"/>
    <lineage>
        <taxon>Bacteria</taxon>
        <taxon>Pseudomonadati</taxon>
        <taxon>Pseudomonadota</taxon>
        <taxon>Gammaproteobacteria</taxon>
        <taxon>Lysobacterales</taxon>
        <taxon>Lysobacteraceae</taxon>
        <taxon>Lysobacter</taxon>
    </lineage>
</organism>
<dbReference type="RefSeq" id="WP_336131085.1">
    <property type="nucleotide sequence ID" value="NZ_JBANDL010000002.1"/>
</dbReference>
<dbReference type="EMBL" id="JBANDL010000002">
    <property type="protein sequence ID" value="MEI2453858.1"/>
    <property type="molecule type" value="Genomic_DNA"/>
</dbReference>
<dbReference type="Proteomes" id="UP001387215">
    <property type="component" value="Unassembled WGS sequence"/>
</dbReference>
<gene>
    <name evidence="1" type="ORF">V2J18_04095</name>
</gene>
<sequence length="204" mass="21983">MTQDIWRTHADEIARELRSHRYERSDEGLLLTRMGVFLGGAMKVRDHRDGHQQCIAIDANTLLDEGLNHLLNVGFPPTGGYPQITQWYLAPFKGNYTPDPTLTAAQFPVAADEFTAYTATTRPAWVIPRLASAKSTGNTGNEALLVLAAGGPYNLYGCLIVSSSAKGSTTGTGMAAVRFDHPRLNMAGGDKLGIEYVLTATDAG</sequence>
<evidence type="ECO:0000313" key="1">
    <source>
        <dbReference type="EMBL" id="MEI2453858.1"/>
    </source>
</evidence>
<name>A0ABU8CYM7_9GAMM</name>
<accession>A0ABU8CYM7</accession>
<keyword evidence="2" id="KW-1185">Reference proteome</keyword>
<protein>
    <submittedName>
        <fullName evidence="1">Uncharacterized protein</fullName>
    </submittedName>
</protein>